<sequence length="731" mass="83484">MFETLQAVSALAQTIQLAYRLWEAGFSKAKNAHKQYIEFGLTIQNLGKNLDQIKSVTENAYSQLQRSRLQPFDDNTLLDTKSLDQIVGNYAKTLAECERLLRDKSKFRHDSRNFVLNIVWNLEIEPEVTKLRDRLAFHNAKILMLLKPLEMKMLADIRCLILDLHDEVMIELKEIKGILTGPATDAATEERRMLARSLNVPEDLALRLNRALVQDRPECQELDKFPLQPGMDAFLRCFQDANSTSETDKYLNLMKCLWIMSRIKRSTEYNELSDGSLWQRYVDRANYRLTIVCDRWEQSLAPEPDMDTILRLPDNEFQIWGTEEDDDGQDMTGDESVFLTELLNVTLPSERGMSTHKLRVLQNVDGTIQIQDIATSTTGNREFNDVHRFDAYLDKAHLIPIYASPSSASTVLNVKFKSDKESANGISPSFGKLSDLLKFQEIITGYKTVFYLGDLEVERHNSTRFSLGGTMSKEKGKVQIWQKKRLVQQPSEEQSSQSSTTSPMDPIMPVSRQEEPPERRLSKISASPPSQGLIEKWRRDSRLSMAPSSITEGSVSSTIFTGTKLSRMDTGLGTIAIRMDKPEVPKLILFLEPKKGGHLSFLSVDMDEGIFINTQTCDCRRPRTRCTVSVIEHHKGPLPARRITSKHGLKSWNVAALGTSQPPVSPDPFLVKDLRWVKLQFNSVEDREKFATRFNEVMKIYKGRLADFYHDMQVVKGRNVVTTEFRERRGT</sequence>
<evidence type="ECO:0000313" key="3">
    <source>
        <dbReference type="Proteomes" id="UP001430584"/>
    </source>
</evidence>
<evidence type="ECO:0008006" key="4">
    <source>
        <dbReference type="Google" id="ProtNLM"/>
    </source>
</evidence>
<proteinExistence type="predicted"/>
<gene>
    <name evidence="2" type="ORF">SLS55_003251</name>
</gene>
<name>A0ABR3CQR4_9PEZI</name>
<keyword evidence="3" id="KW-1185">Reference proteome</keyword>
<organism evidence="2 3">
    <name type="scientific">Diplodia seriata</name>
    <dbReference type="NCBI Taxonomy" id="420778"/>
    <lineage>
        <taxon>Eukaryota</taxon>
        <taxon>Fungi</taxon>
        <taxon>Dikarya</taxon>
        <taxon>Ascomycota</taxon>
        <taxon>Pezizomycotina</taxon>
        <taxon>Dothideomycetes</taxon>
        <taxon>Dothideomycetes incertae sedis</taxon>
        <taxon>Botryosphaeriales</taxon>
        <taxon>Botryosphaeriaceae</taxon>
        <taxon>Diplodia</taxon>
    </lineage>
</organism>
<feature type="compositionally biased region" description="Basic and acidic residues" evidence="1">
    <location>
        <begin position="512"/>
        <end position="521"/>
    </location>
</feature>
<evidence type="ECO:0000313" key="2">
    <source>
        <dbReference type="EMBL" id="KAL0261819.1"/>
    </source>
</evidence>
<protein>
    <recommendedName>
        <fullName evidence="4">Fungal N-terminal domain-containing protein</fullName>
    </recommendedName>
</protein>
<dbReference type="RefSeq" id="XP_066634848.1">
    <property type="nucleotide sequence ID" value="XM_066774729.1"/>
</dbReference>
<comment type="caution">
    <text evidence="2">The sequence shown here is derived from an EMBL/GenBank/DDBJ whole genome shotgun (WGS) entry which is preliminary data.</text>
</comment>
<dbReference type="Proteomes" id="UP001430584">
    <property type="component" value="Unassembled WGS sequence"/>
</dbReference>
<dbReference type="EMBL" id="JAJVCZ030000003">
    <property type="protein sequence ID" value="KAL0261819.1"/>
    <property type="molecule type" value="Genomic_DNA"/>
</dbReference>
<accession>A0ABR3CQR4</accession>
<evidence type="ECO:0000256" key="1">
    <source>
        <dbReference type="SAM" id="MobiDB-lite"/>
    </source>
</evidence>
<reference evidence="2 3" key="1">
    <citation type="submission" date="2024-02" db="EMBL/GenBank/DDBJ databases">
        <title>De novo assembly and annotation of 12 fungi associated with fruit tree decline syndrome in Ontario, Canada.</title>
        <authorList>
            <person name="Sulman M."/>
            <person name="Ellouze W."/>
            <person name="Ilyukhin E."/>
        </authorList>
    </citation>
    <scope>NUCLEOTIDE SEQUENCE [LARGE SCALE GENOMIC DNA]</scope>
    <source>
        <strain evidence="2 3">FDS-637</strain>
    </source>
</reference>
<feature type="region of interest" description="Disordered" evidence="1">
    <location>
        <begin position="485"/>
        <end position="538"/>
    </location>
</feature>
<feature type="compositionally biased region" description="Low complexity" evidence="1">
    <location>
        <begin position="488"/>
        <end position="503"/>
    </location>
</feature>
<dbReference type="GeneID" id="92007336"/>